<dbReference type="Proteomes" id="UP000650224">
    <property type="component" value="Unassembled WGS sequence"/>
</dbReference>
<comment type="subunit">
    <text evidence="2 7">Homotetramer.</text>
</comment>
<evidence type="ECO:0000313" key="9">
    <source>
        <dbReference type="EMBL" id="MBD8031228.1"/>
    </source>
</evidence>
<feature type="binding site" evidence="7">
    <location>
        <position position="196"/>
    </location>
    <ligand>
        <name>substrate</name>
    </ligand>
</feature>
<feature type="domain" description="STAS" evidence="8">
    <location>
        <begin position="321"/>
        <end position="396"/>
    </location>
</feature>
<evidence type="ECO:0000256" key="5">
    <source>
        <dbReference type="ARBA" id="ARBA00049534"/>
    </source>
</evidence>
<dbReference type="SUPFAM" id="SSF56601">
    <property type="entry name" value="beta-lactamase/transpeptidase-like"/>
    <property type="match status" value="1"/>
</dbReference>
<feature type="binding site" evidence="7">
    <location>
        <position position="69"/>
    </location>
    <ligand>
        <name>substrate</name>
    </ligand>
</feature>
<dbReference type="AlphaFoldDB" id="A0A8I0HJJ7"/>
<comment type="caution">
    <text evidence="9">The sequence shown here is derived from an EMBL/GenBank/DDBJ whole genome shotgun (WGS) entry which is preliminary data.</text>
</comment>
<evidence type="ECO:0000313" key="10">
    <source>
        <dbReference type="Proteomes" id="UP000650224"/>
    </source>
</evidence>
<feature type="binding site" evidence="7">
    <location>
        <position position="165"/>
    </location>
    <ligand>
        <name>substrate</name>
    </ligand>
</feature>
<evidence type="ECO:0000256" key="7">
    <source>
        <dbReference type="HAMAP-Rule" id="MF_00313"/>
    </source>
</evidence>
<dbReference type="InterPro" id="IPR036513">
    <property type="entry name" value="STAS_dom_sf"/>
</dbReference>
<sequence length="427" mass="46291">MSTHPLTMPIPEYFEEILESVRSDVSGEVAQYIPQLKDADPNPLALAMCTVDGHIYGAGDDEHEFTMQSISKPFAYALALQEQGPEKVFATVGLEPSGEAFNELSLDGNTNRPMNPMINAGAIAVNQLINGSESSVEDRVEKIRSYFSALAGRELNIDRQLSETEIEGADRNLSIAHMLRNYGIIEDDAHDAVLSYTLQCSVKVTARDLAVMTATLAAGGTQPLTGEKLVDARVARLVLSAMASAGMYDEAGQWLATVGIPAKSGVSGGLVGVLPGQLGLATFSPRLNSQGNPVRGVEIFKALSEDMGLHLMSAELLTQHAVRAIEERGDTTIIQLQGAMNFSAAENFLFTVTDHDFTGEKVVLDISRVPMFRPMGRRLVKEGLRRIRDNGFQIAIYDPEDILPDFDFSDGTESPQVDDPEEFVVLG</sequence>
<dbReference type="PROSITE" id="PS50801">
    <property type="entry name" value="STAS"/>
    <property type="match status" value="1"/>
</dbReference>
<dbReference type="GO" id="GO:0006543">
    <property type="term" value="P:L-glutamine catabolic process"/>
    <property type="evidence" value="ECO:0007669"/>
    <property type="project" value="TreeGrafter"/>
</dbReference>
<evidence type="ECO:0000256" key="3">
    <source>
        <dbReference type="ARBA" id="ARBA00012918"/>
    </source>
</evidence>
<dbReference type="HAMAP" id="MF_00313">
    <property type="entry name" value="Glutaminase"/>
    <property type="match status" value="1"/>
</dbReference>
<evidence type="ECO:0000259" key="8">
    <source>
        <dbReference type="PROSITE" id="PS50801"/>
    </source>
</evidence>
<dbReference type="GO" id="GO:0006537">
    <property type="term" value="P:glutamate biosynthetic process"/>
    <property type="evidence" value="ECO:0007669"/>
    <property type="project" value="TreeGrafter"/>
</dbReference>
<dbReference type="EC" id="3.5.1.2" evidence="3 7"/>
<name>A0A8I0HJJ7_9CORY</name>
<dbReference type="PANTHER" id="PTHR12544">
    <property type="entry name" value="GLUTAMINASE"/>
    <property type="match status" value="1"/>
</dbReference>
<protein>
    <recommendedName>
        <fullName evidence="6 7">Glutaminase</fullName>
        <ecNumber evidence="3 7">3.5.1.2</ecNumber>
    </recommendedName>
</protein>
<evidence type="ECO:0000256" key="4">
    <source>
        <dbReference type="ARBA" id="ARBA00022801"/>
    </source>
</evidence>
<feature type="binding site" evidence="7">
    <location>
        <position position="266"/>
    </location>
    <ligand>
        <name>substrate</name>
    </ligand>
</feature>
<dbReference type="PANTHER" id="PTHR12544:SF29">
    <property type="entry name" value="GLUTAMINASE"/>
    <property type="match status" value="1"/>
</dbReference>
<keyword evidence="10" id="KW-1185">Reference proteome</keyword>
<dbReference type="EMBL" id="JACSPR010000012">
    <property type="protein sequence ID" value="MBD8031228.1"/>
    <property type="molecule type" value="Genomic_DNA"/>
</dbReference>
<dbReference type="Pfam" id="PF04960">
    <property type="entry name" value="Glutaminase"/>
    <property type="match status" value="1"/>
</dbReference>
<reference evidence="9 10" key="1">
    <citation type="submission" date="2020-08" db="EMBL/GenBank/DDBJ databases">
        <title>A Genomic Blueprint of the Chicken Gut Microbiome.</title>
        <authorList>
            <person name="Gilroy R."/>
            <person name="Ravi A."/>
            <person name="Getino M."/>
            <person name="Pursley I."/>
            <person name="Horton D.L."/>
            <person name="Alikhan N.-F."/>
            <person name="Baker D."/>
            <person name="Gharbi K."/>
            <person name="Hall N."/>
            <person name="Watson M."/>
            <person name="Adriaenssens E.M."/>
            <person name="Foster-Nyarko E."/>
            <person name="Jarju S."/>
            <person name="Secka A."/>
            <person name="Antonio M."/>
            <person name="Oren A."/>
            <person name="Chaudhuri R."/>
            <person name="La Ragione R.M."/>
            <person name="Hildebrand F."/>
            <person name="Pallen M.J."/>
        </authorList>
    </citation>
    <scope>NUCLEOTIDE SEQUENCE [LARGE SCALE GENOMIC DNA]</scope>
    <source>
        <strain evidence="9 10">Sa1YVA5</strain>
    </source>
</reference>
<comment type="similarity">
    <text evidence="1 7">Belongs to the glutaminase family.</text>
</comment>
<dbReference type="InterPro" id="IPR015868">
    <property type="entry name" value="Glutaminase"/>
</dbReference>
<dbReference type="SUPFAM" id="SSF52091">
    <property type="entry name" value="SpoIIaa-like"/>
    <property type="match status" value="1"/>
</dbReference>
<evidence type="ECO:0000256" key="1">
    <source>
        <dbReference type="ARBA" id="ARBA00011076"/>
    </source>
</evidence>
<keyword evidence="4 7" id="KW-0378">Hydrolase</keyword>
<evidence type="ECO:0000256" key="2">
    <source>
        <dbReference type="ARBA" id="ARBA00011881"/>
    </source>
</evidence>
<dbReference type="NCBIfam" id="TIGR03814">
    <property type="entry name" value="Gln_ase"/>
    <property type="match status" value="1"/>
</dbReference>
<proteinExistence type="inferred from homology"/>
<dbReference type="InterPro" id="IPR002645">
    <property type="entry name" value="STAS_dom"/>
</dbReference>
<dbReference type="FunFam" id="3.40.710.10:FF:000005">
    <property type="entry name" value="Glutaminase"/>
    <property type="match status" value="1"/>
</dbReference>
<dbReference type="RefSeq" id="WP_191734457.1">
    <property type="nucleotide sequence ID" value="NZ_JACSPR010000012.1"/>
</dbReference>
<feature type="binding site" evidence="7">
    <location>
        <position position="172"/>
    </location>
    <ligand>
        <name>substrate</name>
    </ligand>
</feature>
<dbReference type="InterPro" id="IPR012338">
    <property type="entry name" value="Beta-lactam/transpept-like"/>
</dbReference>
<keyword evidence="7" id="KW-0007">Acetylation</keyword>
<gene>
    <name evidence="7" type="primary">glsA</name>
    <name evidence="9" type="ORF">H9627_13035</name>
</gene>
<feature type="binding site" evidence="7">
    <location>
        <position position="248"/>
    </location>
    <ligand>
        <name>substrate</name>
    </ligand>
</feature>
<evidence type="ECO:0000256" key="6">
    <source>
        <dbReference type="ARBA" id="ARBA00070405"/>
    </source>
</evidence>
<comment type="catalytic activity">
    <reaction evidence="5 7">
        <text>L-glutamine + H2O = L-glutamate + NH4(+)</text>
        <dbReference type="Rhea" id="RHEA:15889"/>
        <dbReference type="ChEBI" id="CHEBI:15377"/>
        <dbReference type="ChEBI" id="CHEBI:28938"/>
        <dbReference type="ChEBI" id="CHEBI:29985"/>
        <dbReference type="ChEBI" id="CHEBI:58359"/>
        <dbReference type="EC" id="3.5.1.2"/>
    </reaction>
</comment>
<dbReference type="Gene3D" id="3.30.750.24">
    <property type="entry name" value="STAS domain"/>
    <property type="match status" value="2"/>
</dbReference>
<organism evidence="9 10">
    <name type="scientific">Corynebacterium gallinarum</name>
    <dbReference type="NCBI Taxonomy" id="2762214"/>
    <lineage>
        <taxon>Bacteria</taxon>
        <taxon>Bacillati</taxon>
        <taxon>Actinomycetota</taxon>
        <taxon>Actinomycetes</taxon>
        <taxon>Mycobacteriales</taxon>
        <taxon>Corynebacteriaceae</taxon>
        <taxon>Corynebacterium</taxon>
    </lineage>
</organism>
<dbReference type="NCBIfam" id="NF002134">
    <property type="entry name" value="PRK00971.1-4"/>
    <property type="match status" value="1"/>
</dbReference>
<dbReference type="GO" id="GO:0004359">
    <property type="term" value="F:glutaminase activity"/>
    <property type="evidence" value="ECO:0007669"/>
    <property type="project" value="UniProtKB-UniRule"/>
</dbReference>
<dbReference type="Gene3D" id="3.40.710.10">
    <property type="entry name" value="DD-peptidase/beta-lactamase superfamily"/>
    <property type="match status" value="1"/>
</dbReference>
<feature type="binding site" evidence="7">
    <location>
        <position position="119"/>
    </location>
    <ligand>
        <name>substrate</name>
    </ligand>
</feature>
<accession>A0A8I0HJJ7</accession>